<reference evidence="1" key="1">
    <citation type="submission" date="2022-07" db="EMBL/GenBank/DDBJ databases">
        <title>Draft genome sequence of Zalerion maritima ATCC 34329, a (micro)plastics degrading marine fungus.</title>
        <authorList>
            <person name="Paco A."/>
            <person name="Goncalves M.F.M."/>
            <person name="Rocha-Santos T.A.P."/>
            <person name="Alves A."/>
        </authorList>
    </citation>
    <scope>NUCLEOTIDE SEQUENCE</scope>
    <source>
        <strain evidence="1">ATCC 34329</strain>
    </source>
</reference>
<dbReference type="EMBL" id="JAKWBI020000082">
    <property type="protein sequence ID" value="KAJ2903394.1"/>
    <property type="molecule type" value="Genomic_DNA"/>
</dbReference>
<comment type="caution">
    <text evidence="1">The sequence shown here is derived from an EMBL/GenBank/DDBJ whole genome shotgun (WGS) entry which is preliminary data.</text>
</comment>
<dbReference type="AlphaFoldDB" id="A0AAD5RTQ1"/>
<protein>
    <submittedName>
        <fullName evidence="1">Uncharacterized protein</fullName>
    </submittedName>
</protein>
<proteinExistence type="predicted"/>
<organism evidence="1 2">
    <name type="scientific">Zalerion maritima</name>
    <dbReference type="NCBI Taxonomy" id="339359"/>
    <lineage>
        <taxon>Eukaryota</taxon>
        <taxon>Fungi</taxon>
        <taxon>Dikarya</taxon>
        <taxon>Ascomycota</taxon>
        <taxon>Pezizomycotina</taxon>
        <taxon>Sordariomycetes</taxon>
        <taxon>Lulworthiomycetidae</taxon>
        <taxon>Lulworthiales</taxon>
        <taxon>Lulworthiaceae</taxon>
        <taxon>Zalerion</taxon>
    </lineage>
</organism>
<keyword evidence="2" id="KW-1185">Reference proteome</keyword>
<name>A0AAD5RTQ1_9PEZI</name>
<evidence type="ECO:0000313" key="2">
    <source>
        <dbReference type="Proteomes" id="UP001201980"/>
    </source>
</evidence>
<sequence length="167" mass="18192">MRAALAAIAMTLIPQRWDSAGREQPDSMEAEIRGGPKAARPMTCVGAPRCGLAHENGSSRATPSTPVVCQNKEKRRLKKDGRYRGPARMRCRSDELRQCQNSGGFSHLVEARDILLQGQAREAELPESLAFLLQATAASENLTIPAKASLTLATAGLRCKRMIAHER</sequence>
<dbReference type="Proteomes" id="UP001201980">
    <property type="component" value="Unassembled WGS sequence"/>
</dbReference>
<accession>A0AAD5RTQ1</accession>
<evidence type="ECO:0000313" key="1">
    <source>
        <dbReference type="EMBL" id="KAJ2903394.1"/>
    </source>
</evidence>
<gene>
    <name evidence="1" type="ORF">MKZ38_009971</name>
</gene>